<dbReference type="Proteomes" id="UP000091956">
    <property type="component" value="Unassembled WGS sequence"/>
</dbReference>
<dbReference type="GO" id="GO:0004499">
    <property type="term" value="F:N,N-dimethylaniline monooxygenase activity"/>
    <property type="evidence" value="ECO:0007669"/>
    <property type="project" value="InterPro"/>
</dbReference>
<keyword evidence="3" id="KW-0274">FAD</keyword>
<gene>
    <name evidence="5" type="ORF">VE01_09847</name>
</gene>
<dbReference type="GeneID" id="28843233"/>
<evidence type="ECO:0000313" key="6">
    <source>
        <dbReference type="Proteomes" id="UP000091956"/>
    </source>
</evidence>
<dbReference type="OrthoDB" id="3971593at2759"/>
<accession>A0A1B8G9Z2</accession>
<keyword evidence="6" id="KW-1185">Reference proteome</keyword>
<sequence length="639" mass="71821">MASTGSKGSGQVYGTRISKENGYDANSYTYYPVAIIGAGESGIAMGCRLKEKFGFDQFRLFDRQSGIGGTWWINRYPGVACDIQAAFYSFSFAQNHKWSSLYPPGPEIVKYLQGVCEKYEIVDKIQLNSEVTSCRWNEVEGVWELTIHELLKGVGDLSTYDRVTMLENQGESSVFVRSEKIRAKVLISAVGGLVEPNRMPETIPGVEDFQGPIFHSARWRYDVDLKDKNILVVGTGCSAAQFVPELTKTYEAKSVTQLMRSPPWVVPRQVPPFGFGEEDWEKWSPWLNTYIPGFARLRRLYIATRAEYDWRLFGDSKYAENERAKLEVALVDYMKKKVPKKYHEILTPKYGVCCKRLVIDGKWLNSLNDKKIVLSTLPLTSVQEDRVTLGPTRGSQAVEDVKVAANITETVRADVIILANGFETLNWLHPLEVIGRSGQSLEEVFHERGGPQLYMGSAMDGFPNFFVIFGPNTVTGHSSVVLATENMVNYAMKLVEPILKGDAHSVEVKKEAELAWTADIQKSLKKRIWNIGGCRNWYMGEDGWNSTTYPYSQVWFSLLCMFPNYNHWNYRYTTKGLIKKRAKTVFRIAALTGIATGLYFTRRAGLRFGWKEGAASARGAAAQLLATLGHSLVRGAGSI</sequence>
<name>A0A1B8G9Z2_9PEZI</name>
<evidence type="ECO:0000256" key="2">
    <source>
        <dbReference type="ARBA" id="ARBA00022630"/>
    </source>
</evidence>
<dbReference type="EMBL" id="KV460264">
    <property type="protein sequence ID" value="OBT92640.1"/>
    <property type="molecule type" value="Genomic_DNA"/>
</dbReference>
<dbReference type="InterPro" id="IPR020946">
    <property type="entry name" value="Flavin_mOase-like"/>
</dbReference>
<keyword evidence="2" id="KW-0285">Flavoprotein</keyword>
<dbReference type="PANTHER" id="PTHR42877:SF10">
    <property type="entry name" value="L-ORNITHINE N(5)-OXYGENASE"/>
    <property type="match status" value="1"/>
</dbReference>
<evidence type="ECO:0000256" key="3">
    <source>
        <dbReference type="ARBA" id="ARBA00022827"/>
    </source>
</evidence>
<dbReference type="GO" id="GO:0050661">
    <property type="term" value="F:NADP binding"/>
    <property type="evidence" value="ECO:0007669"/>
    <property type="project" value="InterPro"/>
</dbReference>
<dbReference type="InterPro" id="IPR036188">
    <property type="entry name" value="FAD/NAD-bd_sf"/>
</dbReference>
<protein>
    <submittedName>
        <fullName evidence="5">Uncharacterized protein</fullName>
    </submittedName>
</protein>
<evidence type="ECO:0000256" key="1">
    <source>
        <dbReference type="ARBA" id="ARBA00010139"/>
    </source>
</evidence>
<dbReference type="GO" id="GO:0050660">
    <property type="term" value="F:flavin adenine dinucleotide binding"/>
    <property type="evidence" value="ECO:0007669"/>
    <property type="project" value="InterPro"/>
</dbReference>
<reference evidence="6" key="2">
    <citation type="journal article" date="2018" name="Nat. Commun.">
        <title>Extreme sensitivity to ultraviolet light in the fungal pathogen causing white-nose syndrome of bats.</title>
        <authorList>
            <person name="Palmer J.M."/>
            <person name="Drees K.P."/>
            <person name="Foster J.T."/>
            <person name="Lindner D.L."/>
        </authorList>
    </citation>
    <scope>NUCLEOTIDE SEQUENCE [LARGE SCALE GENOMIC DNA]</scope>
    <source>
        <strain evidence="6">UAMH 10579</strain>
    </source>
</reference>
<comment type="similarity">
    <text evidence="1">Belongs to the FAD-binding monooxygenase family.</text>
</comment>
<evidence type="ECO:0000313" key="5">
    <source>
        <dbReference type="EMBL" id="OBT92640.1"/>
    </source>
</evidence>
<keyword evidence="4" id="KW-0560">Oxidoreductase</keyword>
<dbReference type="Pfam" id="PF00743">
    <property type="entry name" value="FMO-like"/>
    <property type="match status" value="1"/>
</dbReference>
<organism evidence="5 6">
    <name type="scientific">Pseudogymnoascus verrucosus</name>
    <dbReference type="NCBI Taxonomy" id="342668"/>
    <lineage>
        <taxon>Eukaryota</taxon>
        <taxon>Fungi</taxon>
        <taxon>Dikarya</taxon>
        <taxon>Ascomycota</taxon>
        <taxon>Pezizomycotina</taxon>
        <taxon>Leotiomycetes</taxon>
        <taxon>Thelebolales</taxon>
        <taxon>Thelebolaceae</taxon>
        <taxon>Pseudogymnoascus</taxon>
    </lineage>
</organism>
<evidence type="ECO:0000256" key="4">
    <source>
        <dbReference type="ARBA" id="ARBA00023002"/>
    </source>
</evidence>
<dbReference type="PANTHER" id="PTHR42877">
    <property type="entry name" value="L-ORNITHINE N(5)-MONOOXYGENASE-RELATED"/>
    <property type="match status" value="1"/>
</dbReference>
<dbReference type="AlphaFoldDB" id="A0A1B8G9Z2"/>
<dbReference type="InterPro" id="IPR051209">
    <property type="entry name" value="FAD-bind_Monooxygenase_sf"/>
</dbReference>
<dbReference type="Gene3D" id="3.50.50.60">
    <property type="entry name" value="FAD/NAD(P)-binding domain"/>
    <property type="match status" value="3"/>
</dbReference>
<proteinExistence type="inferred from homology"/>
<reference evidence="5 6" key="1">
    <citation type="submission" date="2016-03" db="EMBL/GenBank/DDBJ databases">
        <title>Comparative genomics of Pseudogymnoascus destructans, the fungus causing white-nose syndrome of bats.</title>
        <authorList>
            <person name="Palmer J.M."/>
            <person name="Drees K.P."/>
            <person name="Foster J.T."/>
            <person name="Lindner D.L."/>
        </authorList>
    </citation>
    <scope>NUCLEOTIDE SEQUENCE [LARGE SCALE GENOMIC DNA]</scope>
    <source>
        <strain evidence="5 6">UAMH 10579</strain>
    </source>
</reference>
<dbReference type="SUPFAM" id="SSF51905">
    <property type="entry name" value="FAD/NAD(P)-binding domain"/>
    <property type="match status" value="2"/>
</dbReference>
<dbReference type="RefSeq" id="XP_018126373.1">
    <property type="nucleotide sequence ID" value="XM_018279254.2"/>
</dbReference>